<feature type="domain" description="Response regulatory" evidence="2">
    <location>
        <begin position="2"/>
        <end position="121"/>
    </location>
</feature>
<evidence type="ECO:0000259" key="3">
    <source>
        <dbReference type="PROSITE" id="PS50112"/>
    </source>
</evidence>
<dbReference type="CDD" id="cd00156">
    <property type="entry name" value="REC"/>
    <property type="match status" value="1"/>
</dbReference>
<dbReference type="InterPro" id="IPR029787">
    <property type="entry name" value="Nucleotide_cyclase"/>
</dbReference>
<evidence type="ECO:0000259" key="4">
    <source>
        <dbReference type="PROSITE" id="PS50113"/>
    </source>
</evidence>
<dbReference type="EMBL" id="CP109967">
    <property type="protein sequence ID" value="WAJ72075.1"/>
    <property type="molecule type" value="Genomic_DNA"/>
</dbReference>
<dbReference type="Pfam" id="PF00989">
    <property type="entry name" value="PAS"/>
    <property type="match status" value="1"/>
</dbReference>
<evidence type="ECO:0000256" key="1">
    <source>
        <dbReference type="PROSITE-ProRule" id="PRU00169"/>
    </source>
</evidence>
<dbReference type="PROSITE" id="PS50110">
    <property type="entry name" value="RESPONSE_REGULATORY"/>
    <property type="match status" value="2"/>
</dbReference>
<feature type="domain" description="GGDEF" evidence="6">
    <location>
        <begin position="434"/>
        <end position="567"/>
    </location>
</feature>
<dbReference type="Gene3D" id="3.20.20.450">
    <property type="entry name" value="EAL domain"/>
    <property type="match status" value="1"/>
</dbReference>
<sequence>MKLLLVNSHPEKSKKLLLHIEKTKVFEVIQVSSAQQAIKCLRQQVIDVMVSDIDIDGFDGWRLSRMVRSGIFQTNENIPIIIVASTWCEHIAETTAREFGINYMLPFHELEKLPQILADAISSDLKQNSKVSLLVIEDNEEIREIIERILKNRFSIEMAETGELGLALWRHKKHDIVLLDVMLPKMSGEQVLDIMLAENPVQPVIVMTAHGSTELAEKMIIQGAADFINKPFRAEQLRKVCDIASRREDFMISNQQFANKVNELKQREIAYRQISRTHAQLLNNLSTAVLELNEQGQIQFFNKAWQKLTGFSASESEQEYFTHFLHDKLDRSPNSTQAKIDQLLSFNVEHSALEFQLAHKQGHDIWVEARFSATQSEQQKVTITATIDDISKRKTAEFQLEHLALHDPLTGLHNRYHFDSELGRLSNESKNEQTNHALLYIDLDHFKVINDSQGHHQGDIVLREVAKVIENKIRANDLLCRIGGDEFAVLTHDTNTLEAFELAESICQAIKQSHFQFNEQVYKISCSVGVVSVNGLEENSHEYLKQADIALYVAKHRGRDLVHIYSREDQDSEKLRDTIEWIHQLQQAIIKDNIIFHFQPVVEIKTGQIAYFEALVRLIIAGKVIFPGHFIPSLERAEDIKLLDHQVIAKAIKTLADYPQLTKLAINLSAHAFSDENLLPFIEQKLAQYQVHPTRLIFELTESASLSNLSATQRMIERLTLIGCAFSIDDFGTGFSTFSYLKELPAKSVKIDGSFVKDMKKDPIDKALVKAIYDISKSLGKQSVAEFVEDRETLELLAELGVDYAQGYFIARPVPIEQALAIKPNQWLN</sequence>
<dbReference type="SMART" id="SM00052">
    <property type="entry name" value="EAL"/>
    <property type="match status" value="1"/>
</dbReference>
<dbReference type="InterPro" id="IPR011006">
    <property type="entry name" value="CheY-like_superfamily"/>
</dbReference>
<dbReference type="PANTHER" id="PTHR44757">
    <property type="entry name" value="DIGUANYLATE CYCLASE DGCP"/>
    <property type="match status" value="1"/>
</dbReference>
<name>A0ABY7ARX5_9ALTE</name>
<dbReference type="NCBIfam" id="TIGR00229">
    <property type="entry name" value="sensory_box"/>
    <property type="match status" value="1"/>
</dbReference>
<dbReference type="PROSITE" id="PS50112">
    <property type="entry name" value="PAS"/>
    <property type="match status" value="1"/>
</dbReference>
<dbReference type="NCBIfam" id="TIGR00254">
    <property type="entry name" value="GGDEF"/>
    <property type="match status" value="1"/>
</dbReference>
<feature type="modified residue" description="4-aspartylphosphate" evidence="1">
    <location>
        <position position="52"/>
    </location>
</feature>
<evidence type="ECO:0000313" key="8">
    <source>
        <dbReference type="Proteomes" id="UP001163726"/>
    </source>
</evidence>
<organism evidence="7 8">
    <name type="scientific">Catenovulum adriaticum</name>
    <dbReference type="NCBI Taxonomy" id="2984846"/>
    <lineage>
        <taxon>Bacteria</taxon>
        <taxon>Pseudomonadati</taxon>
        <taxon>Pseudomonadota</taxon>
        <taxon>Gammaproteobacteria</taxon>
        <taxon>Alteromonadales</taxon>
        <taxon>Alteromonadaceae</taxon>
        <taxon>Catenovulum</taxon>
    </lineage>
</organism>
<accession>A0ABY7ARX5</accession>
<dbReference type="Gene3D" id="3.40.50.2300">
    <property type="match status" value="2"/>
</dbReference>
<dbReference type="InterPro" id="IPR001789">
    <property type="entry name" value="Sig_transdc_resp-reg_receiver"/>
</dbReference>
<dbReference type="InterPro" id="IPR000160">
    <property type="entry name" value="GGDEF_dom"/>
</dbReference>
<dbReference type="PROSITE" id="PS50887">
    <property type="entry name" value="GGDEF"/>
    <property type="match status" value="1"/>
</dbReference>
<evidence type="ECO:0000259" key="2">
    <source>
        <dbReference type="PROSITE" id="PS50110"/>
    </source>
</evidence>
<dbReference type="Pfam" id="PF00990">
    <property type="entry name" value="GGDEF"/>
    <property type="match status" value="1"/>
</dbReference>
<geneLocation type="plasmid" evidence="7 8">
    <name>pCadTS8_2</name>
</geneLocation>
<dbReference type="PANTHER" id="PTHR44757:SF2">
    <property type="entry name" value="BIOFILM ARCHITECTURE MAINTENANCE PROTEIN MBAA"/>
    <property type="match status" value="1"/>
</dbReference>
<feature type="modified residue" description="4-aspartylphosphate" evidence="1">
    <location>
        <position position="180"/>
    </location>
</feature>
<dbReference type="InterPro" id="IPR001633">
    <property type="entry name" value="EAL_dom"/>
</dbReference>
<protein>
    <submittedName>
        <fullName evidence="7">EAL domain-containing protein</fullName>
    </submittedName>
</protein>
<dbReference type="SMART" id="SM00448">
    <property type="entry name" value="REC"/>
    <property type="match status" value="2"/>
</dbReference>
<evidence type="ECO:0000259" key="5">
    <source>
        <dbReference type="PROSITE" id="PS50883"/>
    </source>
</evidence>
<dbReference type="InterPro" id="IPR035919">
    <property type="entry name" value="EAL_sf"/>
</dbReference>
<dbReference type="PROSITE" id="PS50113">
    <property type="entry name" value="PAC"/>
    <property type="match status" value="1"/>
</dbReference>
<dbReference type="SMART" id="SM00267">
    <property type="entry name" value="GGDEF"/>
    <property type="match status" value="1"/>
</dbReference>
<dbReference type="SUPFAM" id="SSF52172">
    <property type="entry name" value="CheY-like"/>
    <property type="match status" value="2"/>
</dbReference>
<dbReference type="InterPro" id="IPR013767">
    <property type="entry name" value="PAS_fold"/>
</dbReference>
<gene>
    <name evidence="7" type="ORF">OLW01_17495</name>
</gene>
<dbReference type="SUPFAM" id="SSF141868">
    <property type="entry name" value="EAL domain-like"/>
    <property type="match status" value="1"/>
</dbReference>
<dbReference type="SMART" id="SM00091">
    <property type="entry name" value="PAS"/>
    <property type="match status" value="1"/>
</dbReference>
<dbReference type="InterPro" id="IPR000700">
    <property type="entry name" value="PAS-assoc_C"/>
</dbReference>
<evidence type="ECO:0000259" key="6">
    <source>
        <dbReference type="PROSITE" id="PS50887"/>
    </source>
</evidence>
<keyword evidence="7" id="KW-0614">Plasmid</keyword>
<dbReference type="InterPro" id="IPR052155">
    <property type="entry name" value="Biofilm_reg_signaling"/>
</dbReference>
<feature type="domain" description="PAC" evidence="4">
    <location>
        <begin position="351"/>
        <end position="402"/>
    </location>
</feature>
<dbReference type="SUPFAM" id="SSF55073">
    <property type="entry name" value="Nucleotide cyclase"/>
    <property type="match status" value="1"/>
</dbReference>
<dbReference type="SUPFAM" id="SSF55785">
    <property type="entry name" value="PYP-like sensor domain (PAS domain)"/>
    <property type="match status" value="1"/>
</dbReference>
<feature type="domain" description="Response regulatory" evidence="2">
    <location>
        <begin position="132"/>
        <end position="245"/>
    </location>
</feature>
<feature type="domain" description="PAS" evidence="3">
    <location>
        <begin position="274"/>
        <end position="315"/>
    </location>
</feature>
<evidence type="ECO:0000313" key="7">
    <source>
        <dbReference type="EMBL" id="WAJ72075.1"/>
    </source>
</evidence>
<dbReference type="Pfam" id="PF00563">
    <property type="entry name" value="EAL"/>
    <property type="match status" value="1"/>
</dbReference>
<proteinExistence type="predicted"/>
<dbReference type="Gene3D" id="3.30.450.20">
    <property type="entry name" value="PAS domain"/>
    <property type="match status" value="1"/>
</dbReference>
<dbReference type="Gene3D" id="3.30.70.270">
    <property type="match status" value="1"/>
</dbReference>
<dbReference type="CDD" id="cd01948">
    <property type="entry name" value="EAL"/>
    <property type="match status" value="1"/>
</dbReference>
<dbReference type="Proteomes" id="UP001163726">
    <property type="component" value="Plasmid pCadTS8_2"/>
</dbReference>
<reference evidence="7" key="1">
    <citation type="submission" date="2022-10" db="EMBL/GenBank/DDBJ databases">
        <title>Catenovulum adriacola sp. nov. isolated in the Harbour of Susak.</title>
        <authorList>
            <person name="Schoch T."/>
            <person name="Reich S.J."/>
            <person name="Stoeferle S."/>
            <person name="Flaiz M."/>
            <person name="Kazda M."/>
            <person name="Riedel C.U."/>
            <person name="Duerre P."/>
        </authorList>
    </citation>
    <scope>NUCLEOTIDE SEQUENCE</scope>
    <source>
        <strain evidence="7">TS8</strain>
        <plasmid evidence="7">pCadTS8_2</plasmid>
    </source>
</reference>
<feature type="domain" description="EAL" evidence="5">
    <location>
        <begin position="578"/>
        <end position="827"/>
    </location>
</feature>
<dbReference type="CDD" id="cd01949">
    <property type="entry name" value="GGDEF"/>
    <property type="match status" value="1"/>
</dbReference>
<keyword evidence="1" id="KW-0597">Phosphoprotein</keyword>
<dbReference type="InterPro" id="IPR035965">
    <property type="entry name" value="PAS-like_dom_sf"/>
</dbReference>
<dbReference type="InterPro" id="IPR000014">
    <property type="entry name" value="PAS"/>
</dbReference>
<keyword evidence="8" id="KW-1185">Reference proteome</keyword>
<dbReference type="RefSeq" id="WP_268076792.1">
    <property type="nucleotide sequence ID" value="NZ_CP109967.1"/>
</dbReference>
<dbReference type="PROSITE" id="PS50883">
    <property type="entry name" value="EAL"/>
    <property type="match status" value="1"/>
</dbReference>
<dbReference type="CDD" id="cd00130">
    <property type="entry name" value="PAS"/>
    <property type="match status" value="1"/>
</dbReference>
<dbReference type="InterPro" id="IPR043128">
    <property type="entry name" value="Rev_trsase/Diguanyl_cyclase"/>
</dbReference>
<dbReference type="Pfam" id="PF00072">
    <property type="entry name" value="Response_reg"/>
    <property type="match status" value="2"/>
</dbReference>